<evidence type="ECO:0000256" key="1">
    <source>
        <dbReference type="SAM" id="Phobius"/>
    </source>
</evidence>
<organism evidence="2 3">
    <name type="scientific">Methylobacterium goesingense</name>
    <dbReference type="NCBI Taxonomy" id="243690"/>
    <lineage>
        <taxon>Bacteria</taxon>
        <taxon>Pseudomonadati</taxon>
        <taxon>Pseudomonadota</taxon>
        <taxon>Alphaproteobacteria</taxon>
        <taxon>Hyphomicrobiales</taxon>
        <taxon>Methylobacteriaceae</taxon>
        <taxon>Methylobacterium</taxon>
    </lineage>
</organism>
<protein>
    <submittedName>
        <fullName evidence="2">Zn-dependent protease</fullName>
    </submittedName>
</protein>
<comment type="caution">
    <text evidence="2">The sequence shown here is derived from an EMBL/GenBank/DDBJ whole genome shotgun (WGS) entry which is preliminary data.</text>
</comment>
<keyword evidence="2" id="KW-0378">Hydrolase</keyword>
<feature type="transmembrane region" description="Helical" evidence="1">
    <location>
        <begin position="202"/>
        <end position="220"/>
    </location>
</feature>
<proteinExistence type="predicted"/>
<accession>A0ABV2LA62</accession>
<evidence type="ECO:0000313" key="3">
    <source>
        <dbReference type="Proteomes" id="UP001549145"/>
    </source>
</evidence>
<dbReference type="EMBL" id="JBEPMM010000009">
    <property type="protein sequence ID" value="MET3693615.1"/>
    <property type="molecule type" value="Genomic_DNA"/>
</dbReference>
<feature type="transmembrane region" description="Helical" evidence="1">
    <location>
        <begin position="127"/>
        <end position="147"/>
    </location>
</feature>
<dbReference type="GO" id="GO:0008233">
    <property type="term" value="F:peptidase activity"/>
    <property type="evidence" value="ECO:0007669"/>
    <property type="project" value="UniProtKB-KW"/>
</dbReference>
<feature type="transmembrane region" description="Helical" evidence="1">
    <location>
        <begin position="20"/>
        <end position="39"/>
    </location>
</feature>
<name>A0ABV2LA62_9HYPH</name>
<keyword evidence="1" id="KW-1133">Transmembrane helix</keyword>
<dbReference type="PANTHER" id="PTHR35864:SF1">
    <property type="entry name" value="ZINC METALLOPROTEASE YWHC-RELATED"/>
    <property type="match status" value="1"/>
</dbReference>
<feature type="transmembrane region" description="Helical" evidence="1">
    <location>
        <begin position="45"/>
        <end position="67"/>
    </location>
</feature>
<gene>
    <name evidence="2" type="ORF">ABID43_003166</name>
</gene>
<feature type="transmembrane region" description="Helical" evidence="1">
    <location>
        <begin position="88"/>
        <end position="107"/>
    </location>
</feature>
<reference evidence="2 3" key="1">
    <citation type="submission" date="2024-06" db="EMBL/GenBank/DDBJ databases">
        <title>Genomic Encyclopedia of Type Strains, Phase IV (KMG-IV): sequencing the most valuable type-strain genomes for metagenomic binning, comparative biology and taxonomic classification.</title>
        <authorList>
            <person name="Goeker M."/>
        </authorList>
    </citation>
    <scope>NUCLEOTIDE SEQUENCE [LARGE SCALE GENOMIC DNA]</scope>
    <source>
        <strain evidence="2 3">DSM 21331</strain>
    </source>
</reference>
<keyword evidence="2" id="KW-0645">Protease</keyword>
<keyword evidence="1" id="KW-0812">Transmembrane</keyword>
<sequence length="252" mass="25964">MTTIRDEGSGAGRPGLSINILLITLIFSGLGFGIGAEALEGSGAAFAFVIAGWVLGLCLHAFGHALAEVRYGLPATGALTLDPLRASDPVATMLLPVIFTILAGLGFPGGASPGDAAEGLSRGRRSAVAAAGPAASLGFLLALVLLYTLATPDAEVLRAVLAVSVLFQGTALVLGLMPIPGLDGYGILRPWLPGDWSWTDRMARHAALVLLGLFLLAGAFSRPLLRASLRLTAGLGIDLSDVITGYRLIRLW</sequence>
<keyword evidence="3" id="KW-1185">Reference proteome</keyword>
<dbReference type="InterPro" id="IPR052348">
    <property type="entry name" value="Metallopeptidase_M50B"/>
</dbReference>
<dbReference type="Proteomes" id="UP001549145">
    <property type="component" value="Unassembled WGS sequence"/>
</dbReference>
<dbReference type="PANTHER" id="PTHR35864">
    <property type="entry name" value="ZINC METALLOPROTEASE MJ0611-RELATED"/>
    <property type="match status" value="1"/>
</dbReference>
<evidence type="ECO:0000313" key="2">
    <source>
        <dbReference type="EMBL" id="MET3693615.1"/>
    </source>
</evidence>
<dbReference type="GO" id="GO:0006508">
    <property type="term" value="P:proteolysis"/>
    <property type="evidence" value="ECO:0007669"/>
    <property type="project" value="UniProtKB-KW"/>
</dbReference>
<feature type="transmembrane region" description="Helical" evidence="1">
    <location>
        <begin position="159"/>
        <end position="182"/>
    </location>
</feature>
<keyword evidence="1" id="KW-0472">Membrane</keyword>
<dbReference type="RefSeq" id="WP_238281670.1">
    <property type="nucleotide sequence ID" value="NZ_BPQL01000132.1"/>
</dbReference>